<proteinExistence type="predicted"/>
<dbReference type="Proteomes" id="UP001179361">
    <property type="component" value="Unassembled WGS sequence"/>
</dbReference>
<feature type="domain" description="Ice-binding protein C-terminal" evidence="3">
    <location>
        <begin position="36"/>
        <end position="60"/>
    </location>
</feature>
<evidence type="ECO:0000256" key="2">
    <source>
        <dbReference type="SAM" id="SignalP"/>
    </source>
</evidence>
<feature type="transmembrane region" description="Helical" evidence="1">
    <location>
        <begin position="40"/>
        <end position="58"/>
    </location>
</feature>
<accession>A0ABS8QA75</accession>
<name>A0ABS8QA75_9BURK</name>
<dbReference type="Pfam" id="PF07589">
    <property type="entry name" value="PEP-CTERM"/>
    <property type="match status" value="1"/>
</dbReference>
<evidence type="ECO:0000259" key="3">
    <source>
        <dbReference type="Pfam" id="PF07589"/>
    </source>
</evidence>
<feature type="signal peptide" evidence="2">
    <location>
        <begin position="1"/>
        <end position="24"/>
    </location>
</feature>
<dbReference type="NCBIfam" id="TIGR02595">
    <property type="entry name" value="PEP_CTERM"/>
    <property type="match status" value="1"/>
</dbReference>
<dbReference type="EMBL" id="JAJNOC010000007">
    <property type="protein sequence ID" value="MCD2518463.1"/>
    <property type="molecule type" value="Genomic_DNA"/>
</dbReference>
<dbReference type="InterPro" id="IPR013424">
    <property type="entry name" value="Ice-binding_C"/>
</dbReference>
<organism evidence="4 5">
    <name type="scientific">Massilia phyllostachyos</name>
    <dbReference type="NCBI Taxonomy" id="2898585"/>
    <lineage>
        <taxon>Bacteria</taxon>
        <taxon>Pseudomonadati</taxon>
        <taxon>Pseudomonadota</taxon>
        <taxon>Betaproteobacteria</taxon>
        <taxon>Burkholderiales</taxon>
        <taxon>Oxalobacteraceae</taxon>
        <taxon>Telluria group</taxon>
        <taxon>Massilia</taxon>
    </lineage>
</organism>
<comment type="caution">
    <text evidence="4">The sequence shown here is derived from an EMBL/GenBank/DDBJ whole genome shotgun (WGS) entry which is preliminary data.</text>
</comment>
<keyword evidence="2" id="KW-0732">Signal</keyword>
<keyword evidence="1" id="KW-0472">Membrane</keyword>
<keyword evidence="1" id="KW-1133">Transmembrane helix</keyword>
<evidence type="ECO:0000313" key="4">
    <source>
        <dbReference type="EMBL" id="MCD2518463.1"/>
    </source>
</evidence>
<gene>
    <name evidence="4" type="ORF">LQ564_19355</name>
</gene>
<evidence type="ECO:0000256" key="1">
    <source>
        <dbReference type="SAM" id="Phobius"/>
    </source>
</evidence>
<reference evidence="4" key="1">
    <citation type="submission" date="2021-11" db="EMBL/GenBank/DDBJ databases">
        <title>The complete genome of Massilia sp sp. G4R7.</title>
        <authorList>
            <person name="Liu L."/>
            <person name="Yue J."/>
            <person name="Yuan J."/>
            <person name="Yang F."/>
            <person name="Li L."/>
        </authorList>
    </citation>
    <scope>NUCLEOTIDE SEQUENCE</scope>
    <source>
        <strain evidence="4">G4R7</strain>
    </source>
</reference>
<dbReference type="RefSeq" id="WP_231059749.1">
    <property type="nucleotide sequence ID" value="NZ_JAJNOC010000007.1"/>
</dbReference>
<sequence length="62" mass="6385">MKKFVNNLLLAGAPLVMLIGNAAADTCGGRFGPCEVPEPSTPALFLGAIGVAIAVAKFRKKK</sequence>
<feature type="chain" id="PRO_5046190505" evidence="2">
    <location>
        <begin position="25"/>
        <end position="62"/>
    </location>
</feature>
<evidence type="ECO:0000313" key="5">
    <source>
        <dbReference type="Proteomes" id="UP001179361"/>
    </source>
</evidence>
<keyword evidence="1" id="KW-0812">Transmembrane</keyword>
<keyword evidence="5" id="KW-1185">Reference proteome</keyword>
<protein>
    <submittedName>
        <fullName evidence="4">PEP-CTERM sorting domain-containing protein</fullName>
    </submittedName>
</protein>